<accession>A0A5K7YX72</accession>
<keyword evidence="5 11" id="KW-0547">Nucleotide-binding</keyword>
<protein>
    <recommendedName>
        <fullName evidence="3 11">Aspartyl/glutamyl-tRNA(Asn/Gln) amidotransferase subunit B</fullName>
        <shortName evidence="11">Asp/Glu-ADT subunit B</shortName>
        <ecNumber evidence="11">6.3.5.-</ecNumber>
    </recommendedName>
</protein>
<evidence type="ECO:0000256" key="7">
    <source>
        <dbReference type="ARBA" id="ARBA00022917"/>
    </source>
</evidence>
<dbReference type="InterPro" id="IPR042114">
    <property type="entry name" value="GatB_C_1"/>
</dbReference>
<dbReference type="HAMAP" id="MF_00121">
    <property type="entry name" value="GatB"/>
    <property type="match status" value="1"/>
</dbReference>
<dbReference type="NCBIfam" id="TIGR00133">
    <property type="entry name" value="gatB"/>
    <property type="match status" value="1"/>
</dbReference>
<evidence type="ECO:0000256" key="10">
    <source>
        <dbReference type="ARBA" id="ARBA00047913"/>
    </source>
</evidence>
<dbReference type="GO" id="GO:0005524">
    <property type="term" value="F:ATP binding"/>
    <property type="evidence" value="ECO:0007669"/>
    <property type="project" value="UniProtKB-KW"/>
</dbReference>
<dbReference type="InterPro" id="IPR023168">
    <property type="entry name" value="GatB_Yqey_C_2"/>
</dbReference>
<keyword evidence="7 11" id="KW-0648">Protein biosynthesis</keyword>
<dbReference type="InterPro" id="IPR014746">
    <property type="entry name" value="Gln_synth/guanido_kin_cat_dom"/>
</dbReference>
<gene>
    <name evidence="13" type="primary">gatB_2</name>
    <name evidence="11" type="synonym">gatB</name>
    <name evidence="13" type="ORF">DSCA_32170</name>
</gene>
<sequence length="476" mass="53081">MIYEAVIGLEIHVQLNTATKLFCSCPNTPGDDPNTNICPICLYLPGALPRLSLEALEKATLACMALNCDIQTESAFDQKVYYYPDLPKGFQLSQHHKPLSRNGWLDIEDENGQPKKLRIHHVHMEEDVAKLVHETEGRLPISLVDFNRAGTPLIEIVTEPDMRTPCDAMEFLRVLRSQIRYTGCAECSMEQGTMRCDANISLRPQGSDAFNTKVEVKNMNSIRHVGDAIAYEIKRQTECLNVGEPILLHTRLWDPEKHATMAMRAKFAGPCVPDPSVPPILLTEDWLAQMKVRLPEMPNQKAGRFAEQYRLNRDESVLMSSDRYLSDFFEAVAGQDVQPRTAAGWLATQMLPALKDRSLTIADSPVRPDRFAALVQMVEKDEINAKSAKIVLGELFSSAESPEAIVDRLGFRQVSDTSMLETIVTQVMAEHASAVENYNNGNKKSIGFLVGQAMRASGGNANPKMVQQILLERLDG</sequence>
<dbReference type="InterPro" id="IPR017958">
    <property type="entry name" value="Gln-tRNA_amidoTrfase_suB_CS"/>
</dbReference>
<dbReference type="EMBL" id="AP021874">
    <property type="protein sequence ID" value="BBO69287.1"/>
    <property type="molecule type" value="Genomic_DNA"/>
</dbReference>
<dbReference type="GO" id="GO:0016740">
    <property type="term" value="F:transferase activity"/>
    <property type="evidence" value="ECO:0007669"/>
    <property type="project" value="UniProtKB-KW"/>
</dbReference>
<dbReference type="Pfam" id="PF02637">
    <property type="entry name" value="GatB_Yqey"/>
    <property type="match status" value="1"/>
</dbReference>
<dbReference type="SUPFAM" id="SSF89095">
    <property type="entry name" value="GatB/YqeY motif"/>
    <property type="match status" value="1"/>
</dbReference>
<proteinExistence type="inferred from homology"/>
<dbReference type="GO" id="GO:0050567">
    <property type="term" value="F:glutaminyl-tRNA synthase (glutamine-hydrolyzing) activity"/>
    <property type="evidence" value="ECO:0007669"/>
    <property type="project" value="UniProtKB-UniRule"/>
</dbReference>
<evidence type="ECO:0000256" key="8">
    <source>
        <dbReference type="ARBA" id="ARBA00024799"/>
    </source>
</evidence>
<dbReference type="EC" id="6.3.5.-" evidence="11"/>
<dbReference type="SUPFAM" id="SSF55931">
    <property type="entry name" value="Glutamine synthetase/guanido kinase"/>
    <property type="match status" value="1"/>
</dbReference>
<evidence type="ECO:0000313" key="13">
    <source>
        <dbReference type="EMBL" id="BBO69287.1"/>
    </source>
</evidence>
<comment type="subunit">
    <text evidence="2 11">Heterotrimer of A, B and C subunits.</text>
</comment>
<dbReference type="GO" id="GO:0006412">
    <property type="term" value="P:translation"/>
    <property type="evidence" value="ECO:0007669"/>
    <property type="project" value="UniProtKB-UniRule"/>
</dbReference>
<dbReference type="InterPro" id="IPR018027">
    <property type="entry name" value="Asn/Gln_amidotransferase"/>
</dbReference>
<dbReference type="NCBIfam" id="NF004012">
    <property type="entry name" value="PRK05477.1-2"/>
    <property type="match status" value="1"/>
</dbReference>
<evidence type="ECO:0000256" key="4">
    <source>
        <dbReference type="ARBA" id="ARBA00022598"/>
    </source>
</evidence>
<evidence type="ECO:0000256" key="3">
    <source>
        <dbReference type="ARBA" id="ARBA00016923"/>
    </source>
</evidence>
<dbReference type="NCBIfam" id="NF004014">
    <property type="entry name" value="PRK05477.1-4"/>
    <property type="match status" value="1"/>
</dbReference>
<dbReference type="InterPro" id="IPR017959">
    <property type="entry name" value="Asn/Gln-tRNA_amidoTrfase_suB/E"/>
</dbReference>
<dbReference type="RefSeq" id="WP_155317346.1">
    <property type="nucleotide sequence ID" value="NZ_AP021874.1"/>
</dbReference>
<evidence type="ECO:0000313" key="14">
    <source>
        <dbReference type="Proteomes" id="UP000427906"/>
    </source>
</evidence>
<dbReference type="PANTHER" id="PTHR11659">
    <property type="entry name" value="GLUTAMYL-TRNA GLN AMIDOTRANSFERASE SUBUNIT B MITOCHONDRIAL AND PROKARYOTIC PET112-RELATED"/>
    <property type="match status" value="1"/>
</dbReference>
<evidence type="ECO:0000256" key="2">
    <source>
        <dbReference type="ARBA" id="ARBA00011123"/>
    </source>
</evidence>
<organism evidence="13 14">
    <name type="scientific">Desulfosarcina alkanivorans</name>
    <dbReference type="NCBI Taxonomy" id="571177"/>
    <lineage>
        <taxon>Bacteria</taxon>
        <taxon>Pseudomonadati</taxon>
        <taxon>Thermodesulfobacteriota</taxon>
        <taxon>Desulfobacteria</taxon>
        <taxon>Desulfobacterales</taxon>
        <taxon>Desulfosarcinaceae</taxon>
        <taxon>Desulfosarcina</taxon>
    </lineage>
</organism>
<dbReference type="SMART" id="SM00845">
    <property type="entry name" value="GatB_Yqey"/>
    <property type="match status" value="1"/>
</dbReference>
<reference evidence="13 14" key="1">
    <citation type="submission" date="2019-11" db="EMBL/GenBank/DDBJ databases">
        <title>Comparative genomics of hydrocarbon-degrading Desulfosarcina strains.</title>
        <authorList>
            <person name="Watanabe M."/>
            <person name="Kojima H."/>
            <person name="Fukui M."/>
        </authorList>
    </citation>
    <scope>NUCLEOTIDE SEQUENCE [LARGE SCALE GENOMIC DNA]</scope>
    <source>
        <strain evidence="13 14">PL12</strain>
    </source>
</reference>
<comment type="similarity">
    <text evidence="1 11">Belongs to the GatB/GatE family. GatB subfamily.</text>
</comment>
<dbReference type="Gene3D" id="1.10.10.410">
    <property type="match status" value="1"/>
</dbReference>
<dbReference type="KEGG" id="dalk:DSCA_32170"/>
<comment type="catalytic activity">
    <reaction evidence="9 11">
        <text>L-aspartyl-tRNA(Asn) + L-glutamine + ATP + H2O = L-asparaginyl-tRNA(Asn) + L-glutamate + ADP + phosphate + 2 H(+)</text>
        <dbReference type="Rhea" id="RHEA:14513"/>
        <dbReference type="Rhea" id="RHEA-COMP:9674"/>
        <dbReference type="Rhea" id="RHEA-COMP:9677"/>
        <dbReference type="ChEBI" id="CHEBI:15377"/>
        <dbReference type="ChEBI" id="CHEBI:15378"/>
        <dbReference type="ChEBI" id="CHEBI:29985"/>
        <dbReference type="ChEBI" id="CHEBI:30616"/>
        <dbReference type="ChEBI" id="CHEBI:43474"/>
        <dbReference type="ChEBI" id="CHEBI:58359"/>
        <dbReference type="ChEBI" id="CHEBI:78515"/>
        <dbReference type="ChEBI" id="CHEBI:78516"/>
        <dbReference type="ChEBI" id="CHEBI:456216"/>
    </reaction>
</comment>
<dbReference type="OrthoDB" id="9804078at2"/>
<feature type="domain" description="Asn/Gln amidotransferase" evidence="12">
    <location>
        <begin position="327"/>
        <end position="474"/>
    </location>
</feature>
<dbReference type="Proteomes" id="UP000427906">
    <property type="component" value="Chromosome"/>
</dbReference>
<keyword evidence="13" id="KW-0808">Transferase</keyword>
<keyword evidence="14" id="KW-1185">Reference proteome</keyword>
<dbReference type="InterPro" id="IPR004413">
    <property type="entry name" value="GatB"/>
</dbReference>
<dbReference type="AlphaFoldDB" id="A0A5K7YX72"/>
<evidence type="ECO:0000256" key="6">
    <source>
        <dbReference type="ARBA" id="ARBA00022840"/>
    </source>
</evidence>
<evidence type="ECO:0000256" key="9">
    <source>
        <dbReference type="ARBA" id="ARBA00047380"/>
    </source>
</evidence>
<comment type="catalytic activity">
    <reaction evidence="10 11">
        <text>L-glutamyl-tRNA(Gln) + L-glutamine + ATP + H2O = L-glutaminyl-tRNA(Gln) + L-glutamate + ADP + phosphate + H(+)</text>
        <dbReference type="Rhea" id="RHEA:17521"/>
        <dbReference type="Rhea" id="RHEA-COMP:9681"/>
        <dbReference type="Rhea" id="RHEA-COMP:9684"/>
        <dbReference type="ChEBI" id="CHEBI:15377"/>
        <dbReference type="ChEBI" id="CHEBI:15378"/>
        <dbReference type="ChEBI" id="CHEBI:29985"/>
        <dbReference type="ChEBI" id="CHEBI:30616"/>
        <dbReference type="ChEBI" id="CHEBI:43474"/>
        <dbReference type="ChEBI" id="CHEBI:58359"/>
        <dbReference type="ChEBI" id="CHEBI:78520"/>
        <dbReference type="ChEBI" id="CHEBI:78521"/>
        <dbReference type="ChEBI" id="CHEBI:456216"/>
    </reaction>
</comment>
<name>A0A5K7YX72_9BACT</name>
<dbReference type="Pfam" id="PF02934">
    <property type="entry name" value="GatB_N"/>
    <property type="match status" value="1"/>
</dbReference>
<evidence type="ECO:0000256" key="11">
    <source>
        <dbReference type="HAMAP-Rule" id="MF_00121"/>
    </source>
</evidence>
<keyword evidence="4 11" id="KW-0436">Ligase</keyword>
<evidence type="ECO:0000259" key="12">
    <source>
        <dbReference type="SMART" id="SM00845"/>
    </source>
</evidence>
<comment type="function">
    <text evidence="8 11">Allows the formation of correctly charged Asn-tRNA(Asn) or Gln-tRNA(Gln) through the transamidation of misacylated Asp-tRNA(Asn) or Glu-tRNA(Gln) in organisms which lack either or both of asparaginyl-tRNA or glutaminyl-tRNA synthetases. The reaction takes place in the presence of glutamine and ATP through an activated phospho-Asp-tRNA(Asn) or phospho-Glu-tRNA(Gln).</text>
</comment>
<evidence type="ECO:0000256" key="5">
    <source>
        <dbReference type="ARBA" id="ARBA00022741"/>
    </source>
</evidence>
<evidence type="ECO:0000256" key="1">
    <source>
        <dbReference type="ARBA" id="ARBA00005306"/>
    </source>
</evidence>
<dbReference type="InterPro" id="IPR006075">
    <property type="entry name" value="Asn/Gln-tRNA_Trfase_suB/E_cat"/>
</dbReference>
<dbReference type="PROSITE" id="PS01234">
    <property type="entry name" value="GATB"/>
    <property type="match status" value="1"/>
</dbReference>
<dbReference type="Gene3D" id="1.10.150.380">
    <property type="entry name" value="GatB domain, N-terminal subdomain"/>
    <property type="match status" value="1"/>
</dbReference>
<dbReference type="InterPro" id="IPR003789">
    <property type="entry name" value="Asn/Gln_tRNA_amidoTrase-B-like"/>
</dbReference>
<dbReference type="FunFam" id="1.10.10.410:FF:000001">
    <property type="entry name" value="Aspartyl/glutamyl-tRNA(Asn/Gln) amidotransferase subunit B"/>
    <property type="match status" value="1"/>
</dbReference>
<dbReference type="GO" id="GO:0050566">
    <property type="term" value="F:asparaginyl-tRNA synthase (glutamine-hydrolyzing) activity"/>
    <property type="evidence" value="ECO:0007669"/>
    <property type="project" value="RHEA"/>
</dbReference>
<keyword evidence="6 11" id="KW-0067">ATP-binding</keyword>